<keyword evidence="6 7" id="KW-0472">Membrane</keyword>
<dbReference type="InterPro" id="IPR032818">
    <property type="entry name" value="DedA-like"/>
</dbReference>
<dbReference type="PANTHER" id="PTHR30353">
    <property type="entry name" value="INNER MEMBRANE PROTEIN DEDA-RELATED"/>
    <property type="match status" value="1"/>
</dbReference>
<feature type="transmembrane region" description="Helical" evidence="7">
    <location>
        <begin position="111"/>
        <end position="133"/>
    </location>
</feature>
<dbReference type="PANTHER" id="PTHR30353:SF15">
    <property type="entry name" value="INNER MEMBRANE PROTEIN YABI"/>
    <property type="match status" value="1"/>
</dbReference>
<gene>
    <name evidence="9" type="ordered locus">Meso_0557</name>
</gene>
<dbReference type="OrthoDB" id="9801622at2"/>
<sequence length="232" mass="25263">MDQLIEYAVLFIEHNSVYATVAAFLIAFGESLFIIGFAIPATALMIILGGLIGSGTIEAGPIVGSAILGAILGDAVSYWLGRKLGWQFAYRWPLKKYRNGTARTRLFFRKYGLASIFLGRFLGPIRSTVPLLAGMMVMSHFRFQIANVLSAIAWSICMLIPGWIAGQSAAEFEDGTYLERGMIIAAVSLAIVFVSGVVAKRIFRPSHDEVRSRRARVHGCCGGAHASCSHHH</sequence>
<dbReference type="InterPro" id="IPR032816">
    <property type="entry name" value="VTT_dom"/>
</dbReference>
<feature type="domain" description="VTT" evidence="8">
    <location>
        <begin position="39"/>
        <end position="162"/>
    </location>
</feature>
<dbReference type="Pfam" id="PF09335">
    <property type="entry name" value="VTT_dom"/>
    <property type="match status" value="1"/>
</dbReference>
<feature type="transmembrane region" description="Helical" evidence="7">
    <location>
        <begin position="59"/>
        <end position="80"/>
    </location>
</feature>
<keyword evidence="5 7" id="KW-1133">Transmembrane helix</keyword>
<evidence type="ECO:0000256" key="5">
    <source>
        <dbReference type="ARBA" id="ARBA00022989"/>
    </source>
</evidence>
<accession>Q11KW6</accession>
<evidence type="ECO:0000256" key="6">
    <source>
        <dbReference type="ARBA" id="ARBA00023136"/>
    </source>
</evidence>
<feature type="transmembrane region" description="Helical" evidence="7">
    <location>
        <begin position="7"/>
        <end position="26"/>
    </location>
</feature>
<feature type="transmembrane region" description="Helical" evidence="7">
    <location>
        <begin position="184"/>
        <end position="203"/>
    </location>
</feature>
<comment type="similarity">
    <text evidence="2 7">Belongs to the DedA family.</text>
</comment>
<dbReference type="KEGG" id="mes:Meso_0557"/>
<evidence type="ECO:0000256" key="2">
    <source>
        <dbReference type="ARBA" id="ARBA00010792"/>
    </source>
</evidence>
<evidence type="ECO:0000256" key="3">
    <source>
        <dbReference type="ARBA" id="ARBA00022475"/>
    </source>
</evidence>
<comment type="subcellular location">
    <subcellularLocation>
        <location evidence="1 7">Cell membrane</location>
        <topology evidence="1 7">Multi-pass membrane protein</topology>
    </subcellularLocation>
</comment>
<proteinExistence type="inferred from homology"/>
<evidence type="ECO:0000256" key="1">
    <source>
        <dbReference type="ARBA" id="ARBA00004651"/>
    </source>
</evidence>
<evidence type="ECO:0000256" key="7">
    <source>
        <dbReference type="RuleBase" id="RU367016"/>
    </source>
</evidence>
<feature type="transmembrane region" description="Helical" evidence="7">
    <location>
        <begin position="32"/>
        <end position="52"/>
    </location>
</feature>
<dbReference type="STRING" id="266779.Meso_0557"/>
<name>Q11KW6_CHESB</name>
<organism evidence="9">
    <name type="scientific">Chelativorans sp. (strain BNC1)</name>
    <dbReference type="NCBI Taxonomy" id="266779"/>
    <lineage>
        <taxon>Bacteria</taxon>
        <taxon>Pseudomonadati</taxon>
        <taxon>Pseudomonadota</taxon>
        <taxon>Alphaproteobacteria</taxon>
        <taxon>Hyphomicrobiales</taxon>
        <taxon>Phyllobacteriaceae</taxon>
        <taxon>Chelativorans</taxon>
    </lineage>
</organism>
<keyword evidence="3 7" id="KW-1003">Cell membrane</keyword>
<keyword evidence="4 7" id="KW-0812">Transmembrane</keyword>
<dbReference type="AlphaFoldDB" id="Q11KW6"/>
<dbReference type="eggNOG" id="COG0586">
    <property type="taxonomic scope" value="Bacteria"/>
</dbReference>
<evidence type="ECO:0000313" key="9">
    <source>
        <dbReference type="EMBL" id="ABG61959.1"/>
    </source>
</evidence>
<dbReference type="GO" id="GO:0005886">
    <property type="term" value="C:plasma membrane"/>
    <property type="evidence" value="ECO:0007669"/>
    <property type="project" value="UniProtKB-SubCell"/>
</dbReference>
<protein>
    <submittedName>
        <fullName evidence="9">DedA family protein</fullName>
    </submittedName>
</protein>
<evidence type="ECO:0000256" key="4">
    <source>
        <dbReference type="ARBA" id="ARBA00022692"/>
    </source>
</evidence>
<reference evidence="9" key="1">
    <citation type="submission" date="2006-06" db="EMBL/GenBank/DDBJ databases">
        <title>Complete sequence of chromosome of Chelativorans sp. BNC1.</title>
        <authorList>
            <consortium name="US DOE Joint Genome Institute"/>
            <person name="Copeland A."/>
            <person name="Lucas S."/>
            <person name="Lapidus A."/>
            <person name="Barry K."/>
            <person name="Detter J.C."/>
            <person name="Glavina del Rio T."/>
            <person name="Hammon N."/>
            <person name="Israni S."/>
            <person name="Dalin E."/>
            <person name="Tice H."/>
            <person name="Pitluck S."/>
            <person name="Chertkov O."/>
            <person name="Brettin T."/>
            <person name="Bruce D."/>
            <person name="Han C."/>
            <person name="Tapia R."/>
            <person name="Gilna P."/>
            <person name="Schmutz J."/>
            <person name="Larimer F."/>
            <person name="Land M."/>
            <person name="Hauser L."/>
            <person name="Kyrpides N."/>
            <person name="Mikhailova N."/>
            <person name="Richardson P."/>
        </authorList>
    </citation>
    <scope>NUCLEOTIDE SEQUENCE</scope>
    <source>
        <strain evidence="9">BNC1</strain>
    </source>
</reference>
<feature type="transmembrane region" description="Helical" evidence="7">
    <location>
        <begin position="145"/>
        <end position="164"/>
    </location>
</feature>
<dbReference type="HOGENOM" id="CLU_044208_3_2_5"/>
<dbReference type="EMBL" id="CP000390">
    <property type="protein sequence ID" value="ABG61959.1"/>
    <property type="molecule type" value="Genomic_DNA"/>
</dbReference>
<evidence type="ECO:0000259" key="8">
    <source>
        <dbReference type="Pfam" id="PF09335"/>
    </source>
</evidence>